<dbReference type="Pfam" id="PF03065">
    <property type="entry name" value="Glyco_hydro_57"/>
    <property type="match status" value="1"/>
</dbReference>
<dbReference type="InterPro" id="IPR011330">
    <property type="entry name" value="Glyco_hydro/deAcase_b/a-brl"/>
</dbReference>
<dbReference type="PANTHER" id="PTHR41695:SF1">
    <property type="entry name" value="1,4-ALPHA-GLUCAN BRANCHING ENZYME TK1436"/>
    <property type="match status" value="1"/>
</dbReference>
<dbReference type="InterPro" id="IPR015293">
    <property type="entry name" value="BE_C"/>
</dbReference>
<dbReference type="GO" id="GO:0030979">
    <property type="term" value="P:alpha-glucan biosynthetic process"/>
    <property type="evidence" value="ECO:0007669"/>
    <property type="project" value="InterPro"/>
</dbReference>
<dbReference type="SUPFAM" id="SSF88688">
    <property type="entry name" value="Families 57/38 glycoside transferase middle domain"/>
    <property type="match status" value="1"/>
</dbReference>
<comment type="similarity">
    <text evidence="1">Belongs to the glycosyl hydrolase 57 family.</text>
</comment>
<comment type="caution">
    <text evidence="5">The sequence shown here is derived from an EMBL/GenBank/DDBJ whole genome shotgun (WGS) entry which is preliminary data.</text>
</comment>
<feature type="domain" description="1,4-alpha-glucan branching enzyme C-terminal" evidence="4">
    <location>
        <begin position="429"/>
        <end position="527"/>
    </location>
</feature>
<sequence>MIMTGYFGLVLHGHIPWCKKSGRWPAGEEWIFEAMYETYIPMLNVLREFHNIGINPAITINITPILAEQLADEYMKQRFSEYMENLISRAKNDILRFENHQNRKKIAEFHLSNFEYILNTFYNNYYRDILGSFKWFQDEGMIELITCGATHGFLPLFENDSAVFSQIQLAVDTHKKYFTKPPKGIWLPECAYRPKEYKEGRVRESIDYWLNNSDIEYFFVDSHGILTSELVEKNNEIGLTTNFGYNLESRVSVFGRNTNTSKQVWDAKIGYPGNEFYREFHKKDHTSGLHYWRITEKKRGKEEKQLYDIDRANNIVKSHSDHFVSLIKEELNQFSNNFNKEGIIILPTDFELYGHWWVEGVDWVKRIIEIIFIDSNIEMISISDYISKFKEKFSVIRMKKSSWGEGGDFRVWKNPEHGWIWPYINGSIKEFEDVLKLIPHPNEWERRILNQIARELLLMEGSDWPFLLYTKQAKEYANQRFHLHHQRFLKLLWAAKNCNDRNRISLRELEEMESIDSCFHDINIDYFKKRKI</sequence>
<feature type="domain" description="Glycoside hydrolase family 57 N-terminal" evidence="3">
    <location>
        <begin position="9"/>
        <end position="392"/>
    </location>
</feature>
<dbReference type="GO" id="GO:0005576">
    <property type="term" value="C:extracellular region"/>
    <property type="evidence" value="ECO:0007669"/>
    <property type="project" value="TreeGrafter"/>
</dbReference>
<dbReference type="InterPro" id="IPR028995">
    <property type="entry name" value="Glyco_hydro_57/38_cen_sf"/>
</dbReference>
<dbReference type="Gene3D" id="1.20.1430.10">
    <property type="entry name" value="Families 57/38 glycoside transferase, middle domain"/>
    <property type="match status" value="1"/>
</dbReference>
<protein>
    <recommendedName>
        <fullName evidence="6">Glycoside hydrolase family 57 N-terminal domain-containing protein</fullName>
    </recommendedName>
</protein>
<dbReference type="Gene3D" id="3.20.110.10">
    <property type="entry name" value="Glycoside hydrolase 38, N terminal domain"/>
    <property type="match status" value="1"/>
</dbReference>
<dbReference type="PANTHER" id="PTHR41695">
    <property type="entry name" value="1,4-ALPHA-GLUCAN BRANCHING ENZYME RV3031-RELATED"/>
    <property type="match status" value="1"/>
</dbReference>
<evidence type="ECO:0008006" key="6">
    <source>
        <dbReference type="Google" id="ProtNLM"/>
    </source>
</evidence>
<dbReference type="AlphaFoldDB" id="A0A0F9ME38"/>
<name>A0A0F9ME38_9ZZZZ</name>
<accession>A0A0F9ME38</accession>
<dbReference type="GO" id="GO:0003844">
    <property type="term" value="F:1,4-alpha-glucan branching enzyme activity"/>
    <property type="evidence" value="ECO:0007669"/>
    <property type="project" value="InterPro"/>
</dbReference>
<proteinExistence type="inferred from homology"/>
<dbReference type="InterPro" id="IPR037090">
    <property type="entry name" value="57_glycoside_trans_central"/>
</dbReference>
<evidence type="ECO:0000259" key="4">
    <source>
        <dbReference type="Pfam" id="PF09210"/>
    </source>
</evidence>
<reference evidence="5" key="1">
    <citation type="journal article" date="2015" name="Nature">
        <title>Complex archaea that bridge the gap between prokaryotes and eukaryotes.</title>
        <authorList>
            <person name="Spang A."/>
            <person name="Saw J.H."/>
            <person name="Jorgensen S.L."/>
            <person name="Zaremba-Niedzwiedzka K."/>
            <person name="Martijn J."/>
            <person name="Lind A.E."/>
            <person name="van Eijk R."/>
            <person name="Schleper C."/>
            <person name="Guy L."/>
            <person name="Ettema T.J."/>
        </authorList>
    </citation>
    <scope>NUCLEOTIDE SEQUENCE</scope>
</reference>
<evidence type="ECO:0000256" key="1">
    <source>
        <dbReference type="ARBA" id="ARBA00006821"/>
    </source>
</evidence>
<evidence type="ECO:0000313" key="5">
    <source>
        <dbReference type="EMBL" id="KKN04114.1"/>
    </source>
</evidence>
<gene>
    <name evidence="5" type="ORF">LCGC14_1100700</name>
</gene>
<dbReference type="InterPro" id="IPR004300">
    <property type="entry name" value="Glyco_hydro_57_N"/>
</dbReference>
<dbReference type="InterPro" id="IPR027291">
    <property type="entry name" value="Glyco_hydro_38_N_sf"/>
</dbReference>
<dbReference type="SUPFAM" id="SSF88713">
    <property type="entry name" value="Glycoside hydrolase/deacetylase"/>
    <property type="match status" value="1"/>
</dbReference>
<dbReference type="EMBL" id="LAZR01004957">
    <property type="protein sequence ID" value="KKN04114.1"/>
    <property type="molecule type" value="Genomic_DNA"/>
</dbReference>
<keyword evidence="2" id="KW-0119">Carbohydrate metabolism</keyword>
<dbReference type="Pfam" id="PF09210">
    <property type="entry name" value="BE_C"/>
    <property type="match status" value="1"/>
</dbReference>
<evidence type="ECO:0000259" key="3">
    <source>
        <dbReference type="Pfam" id="PF03065"/>
    </source>
</evidence>
<evidence type="ECO:0000256" key="2">
    <source>
        <dbReference type="ARBA" id="ARBA00023277"/>
    </source>
</evidence>
<organism evidence="5">
    <name type="scientific">marine sediment metagenome</name>
    <dbReference type="NCBI Taxonomy" id="412755"/>
    <lineage>
        <taxon>unclassified sequences</taxon>
        <taxon>metagenomes</taxon>
        <taxon>ecological metagenomes</taxon>
    </lineage>
</organism>
<dbReference type="InterPro" id="IPR040042">
    <property type="entry name" value="Branching_enz_MT3115-like"/>
</dbReference>